<evidence type="ECO:0000313" key="2">
    <source>
        <dbReference type="Proteomes" id="UP001500449"/>
    </source>
</evidence>
<proteinExistence type="predicted"/>
<keyword evidence="2" id="KW-1185">Reference proteome</keyword>
<organism evidence="1 2">
    <name type="scientific">Pseudonocardia ailaonensis</name>
    <dbReference type="NCBI Taxonomy" id="367279"/>
    <lineage>
        <taxon>Bacteria</taxon>
        <taxon>Bacillati</taxon>
        <taxon>Actinomycetota</taxon>
        <taxon>Actinomycetes</taxon>
        <taxon>Pseudonocardiales</taxon>
        <taxon>Pseudonocardiaceae</taxon>
        <taxon>Pseudonocardia</taxon>
    </lineage>
</organism>
<gene>
    <name evidence="1" type="ORF">GCM10009836_40990</name>
</gene>
<evidence type="ECO:0000313" key="1">
    <source>
        <dbReference type="EMBL" id="GAA1856531.1"/>
    </source>
</evidence>
<reference evidence="1 2" key="1">
    <citation type="journal article" date="2019" name="Int. J. Syst. Evol. Microbiol.">
        <title>The Global Catalogue of Microorganisms (GCM) 10K type strain sequencing project: providing services to taxonomists for standard genome sequencing and annotation.</title>
        <authorList>
            <consortium name="The Broad Institute Genomics Platform"/>
            <consortium name="The Broad Institute Genome Sequencing Center for Infectious Disease"/>
            <person name="Wu L."/>
            <person name="Ma J."/>
        </authorList>
    </citation>
    <scope>NUCLEOTIDE SEQUENCE [LARGE SCALE GENOMIC DNA]</scope>
    <source>
        <strain evidence="1 2">JCM 16009</strain>
    </source>
</reference>
<dbReference type="Proteomes" id="UP001500449">
    <property type="component" value="Unassembled WGS sequence"/>
</dbReference>
<protein>
    <submittedName>
        <fullName evidence="1">Uncharacterized protein</fullName>
    </submittedName>
</protein>
<accession>A0ABN2N7Q0</accession>
<comment type="caution">
    <text evidence="1">The sequence shown here is derived from an EMBL/GenBank/DDBJ whole genome shotgun (WGS) entry which is preliminary data.</text>
</comment>
<name>A0ABN2N7Q0_9PSEU</name>
<dbReference type="EMBL" id="BAAAQK010000012">
    <property type="protein sequence ID" value="GAA1856531.1"/>
    <property type="molecule type" value="Genomic_DNA"/>
</dbReference>
<dbReference type="RefSeq" id="WP_344419264.1">
    <property type="nucleotide sequence ID" value="NZ_BAAAQK010000012.1"/>
</dbReference>
<sequence>MSCADRAGGVEISAGALKHGIPAEAIRGVLAEPLRQVPQGERVLYIGLGEDRNLLEIVVEGRSVIHAMRLRPKNYAYLTSSPTDSTR</sequence>